<evidence type="ECO:0000313" key="4">
    <source>
        <dbReference type="EMBL" id="OWF56169.1"/>
    </source>
</evidence>
<feature type="compositionally biased region" description="Basic and acidic residues" evidence="2">
    <location>
        <begin position="437"/>
        <end position="453"/>
    </location>
</feature>
<feature type="region of interest" description="Disordered" evidence="2">
    <location>
        <begin position="89"/>
        <end position="110"/>
    </location>
</feature>
<dbReference type="PROSITE" id="PS50003">
    <property type="entry name" value="PH_DOMAIN"/>
    <property type="match status" value="2"/>
</dbReference>
<dbReference type="PANTHER" id="PTHR12844">
    <property type="entry name" value="CONNECTOR ENCHANCER OF KINASE SUPPRESSOR OF RAS"/>
    <property type="match status" value="1"/>
</dbReference>
<feature type="compositionally biased region" description="Polar residues" evidence="2">
    <location>
        <begin position="1226"/>
        <end position="1243"/>
    </location>
</feature>
<feature type="region of interest" description="Disordered" evidence="2">
    <location>
        <begin position="1176"/>
        <end position="1264"/>
    </location>
</feature>
<evidence type="ECO:0000256" key="1">
    <source>
        <dbReference type="SAM" id="Coils"/>
    </source>
</evidence>
<name>A0A210R578_MIZYE</name>
<dbReference type="OrthoDB" id="5970758at2759"/>
<dbReference type="InterPro" id="IPR051566">
    <property type="entry name" value="CNKSR"/>
</dbReference>
<feature type="region of interest" description="Disordered" evidence="2">
    <location>
        <begin position="353"/>
        <end position="512"/>
    </location>
</feature>
<dbReference type="Proteomes" id="UP000242188">
    <property type="component" value="Unassembled WGS sequence"/>
</dbReference>
<evidence type="ECO:0000256" key="2">
    <source>
        <dbReference type="SAM" id="MobiDB-lite"/>
    </source>
</evidence>
<keyword evidence="5" id="KW-1185">Reference proteome</keyword>
<comment type="caution">
    <text evidence="4">The sequence shown here is derived from an EMBL/GenBank/DDBJ whole genome shotgun (WGS) entry which is preliminary data.</text>
</comment>
<reference evidence="4 5" key="1">
    <citation type="journal article" date="2017" name="Nat. Ecol. Evol.">
        <title>Scallop genome provides insights into evolution of bilaterian karyotype and development.</title>
        <authorList>
            <person name="Wang S."/>
            <person name="Zhang J."/>
            <person name="Jiao W."/>
            <person name="Li J."/>
            <person name="Xun X."/>
            <person name="Sun Y."/>
            <person name="Guo X."/>
            <person name="Huan P."/>
            <person name="Dong B."/>
            <person name="Zhang L."/>
            <person name="Hu X."/>
            <person name="Sun X."/>
            <person name="Wang J."/>
            <person name="Zhao C."/>
            <person name="Wang Y."/>
            <person name="Wang D."/>
            <person name="Huang X."/>
            <person name="Wang R."/>
            <person name="Lv J."/>
            <person name="Li Y."/>
            <person name="Zhang Z."/>
            <person name="Liu B."/>
            <person name="Lu W."/>
            <person name="Hui Y."/>
            <person name="Liang J."/>
            <person name="Zhou Z."/>
            <person name="Hou R."/>
            <person name="Li X."/>
            <person name="Liu Y."/>
            <person name="Li H."/>
            <person name="Ning X."/>
            <person name="Lin Y."/>
            <person name="Zhao L."/>
            <person name="Xing Q."/>
            <person name="Dou J."/>
            <person name="Li Y."/>
            <person name="Mao J."/>
            <person name="Guo H."/>
            <person name="Dou H."/>
            <person name="Li T."/>
            <person name="Mu C."/>
            <person name="Jiang W."/>
            <person name="Fu Q."/>
            <person name="Fu X."/>
            <person name="Miao Y."/>
            <person name="Liu J."/>
            <person name="Yu Q."/>
            <person name="Li R."/>
            <person name="Liao H."/>
            <person name="Li X."/>
            <person name="Kong Y."/>
            <person name="Jiang Z."/>
            <person name="Chourrout D."/>
            <person name="Li R."/>
            <person name="Bao Z."/>
        </authorList>
    </citation>
    <scope>NUCLEOTIDE SEQUENCE [LARGE SCALE GENOMIC DNA]</scope>
    <source>
        <strain evidence="4 5">PY_sf001</strain>
    </source>
</reference>
<keyword evidence="1" id="KW-0175">Coiled coil</keyword>
<dbReference type="SMART" id="SM00233">
    <property type="entry name" value="PH"/>
    <property type="match status" value="3"/>
</dbReference>
<dbReference type="InterPro" id="IPR001849">
    <property type="entry name" value="PH_domain"/>
</dbReference>
<evidence type="ECO:0000259" key="3">
    <source>
        <dbReference type="PROSITE" id="PS50003"/>
    </source>
</evidence>
<feature type="compositionally biased region" description="Polar residues" evidence="2">
    <location>
        <begin position="1176"/>
        <end position="1192"/>
    </location>
</feature>
<protein>
    <submittedName>
        <fullName evidence="4">Connector enhancer of kinase suppressor of ras 1</fullName>
    </submittedName>
</protein>
<organism evidence="4 5">
    <name type="scientific">Mizuhopecten yessoensis</name>
    <name type="common">Japanese scallop</name>
    <name type="synonym">Patinopecten yessoensis</name>
    <dbReference type="NCBI Taxonomy" id="6573"/>
    <lineage>
        <taxon>Eukaryota</taxon>
        <taxon>Metazoa</taxon>
        <taxon>Spiralia</taxon>
        <taxon>Lophotrochozoa</taxon>
        <taxon>Mollusca</taxon>
        <taxon>Bivalvia</taxon>
        <taxon>Autobranchia</taxon>
        <taxon>Pteriomorphia</taxon>
        <taxon>Pectinida</taxon>
        <taxon>Pectinoidea</taxon>
        <taxon>Pectinidae</taxon>
        <taxon>Mizuhopecten</taxon>
    </lineage>
</organism>
<dbReference type="Gene3D" id="2.30.29.30">
    <property type="entry name" value="Pleckstrin-homology domain (PH domain)/Phosphotyrosine-binding domain (PTB)"/>
    <property type="match status" value="3"/>
</dbReference>
<feature type="region of interest" description="Disordered" evidence="2">
    <location>
        <begin position="713"/>
        <end position="772"/>
    </location>
</feature>
<feature type="domain" description="PH" evidence="3">
    <location>
        <begin position="927"/>
        <end position="1023"/>
    </location>
</feature>
<dbReference type="EMBL" id="NEDP02000262">
    <property type="protein sequence ID" value="OWF56169.1"/>
    <property type="molecule type" value="Genomic_DNA"/>
</dbReference>
<sequence length="1410" mass="157528">MAHACDEQRMSCQNSYNVSFQTPGLYSPSLKDVHSFRNLSLSYEFPNFGDFSTVKTFKDKMAYNAANSRRGSGPVASAWVDPLASSANPIIQQTHPSTPKTSTPLPGRTATSKRLAVRFQNSSCVTSSDDPVMTFLLKILHQLEEDREEEMVQRKKERRQWREKWRLRQLTGRGSDTDSDASSDNDLDLSVFTVEQFQQMKIRMAQGHSLGPNIRKDISKTNGISSMVERLKDLTMADIDQPEHAAWLFDQGNHKTVWCVVADMLFCIFESKTSERPQAVVLLPGCSVRSLVYSSAATKPNQAASKTISGLDKYQIILDDSGTHKKYLFSVQKKSDLLCWMAYLKPASNLENDAQTDASNGPRRHSVSGPVPILKGEAQTHVTPKYAPSARTSVRTSKLVKSESFTDGVPVAGAETLPSPERETSSPIAGTSPPKDSLGDFRRRLRRDTEPEIVKTLPVKATHFQKSSPKQKKSSTFRKLRSFGSLDSLFKKKSPKDTDSTDSNSLDDNDGASSLSSSIDFVAAGLIDSGPNTGLGRPQSRKLSRSLDFGKSEKGLSKGIMRTASDLKDKLKRNKPEIPVILKDLQEIRMSGYLQQKYLLKWHKLWCVVCRGCMFGFKSMAPDESATVAVVLNNSKVEYMPDQEKRFKKSYVFKVSHQNRKSVYFNAVDNTELSNWLQCLQMEASKVKVDKVDKCKAESKLLRDYEHIDGYSNTSSITSSSHSRAAKATSAPPKIKFRSSENSPSTKDDIRTSLPNGRTNGDRELSGTDADFSSSAEEWGLSSLPIMPSKNSFGLPVDDFPEHDPALKEVWQKDRNYLFNLVRAKLRGYRKRRESDVSGDIPGPNNEGLMVVNEDVRVTNREPKSRNLRRTKSVSVTPSSSSASGQENKIAAMATKVDNSPEASPASRRKKHKALLVKKIAAKEIEEPVITGYMERRNISEQWLRYWFVLKGSSLFCYLTPDDSITVDLLDVRGYGAECLVDRFRGKRFVLHLTHEEYVSVHLSIDNRDDMEEWKAAIQEAAGDSPSPQAVTSETVIVEPTSVTDGSTYEDKCVSVKQKLLNEMLRQKHELERKQAARQRRSHGVESPNKDLSSVEKQITYATHIRQRRLSTQIKMETITKQLHSQTTSSKRFPFSFGGKKKTNNQDHLKGQLQELNNKLQQIDLDLTSHINKSTSKTDLLDMNQNRKSNGNGVHEHESRVSDDASFAVRLPPGSSNGTKDDSDMNKTNTLKNSVQKLAQKTFSRSVKSKKSKRSNDGDAITNGYLSDSMVIDRHRHGLENGDPSTEYDSEDGTETHKADSLTDLTTTNTSFTSDDNVFDNKSDSGGTKFKSRKSNSSYSSNSSTHSQASTPRKEVDPNIMAEIDAFEDFTKQIMGMKLFCTGGSEEDHMVAVATIARYATIDVGYQMLR</sequence>
<feature type="compositionally biased region" description="Low complexity" evidence="2">
    <location>
        <begin position="713"/>
        <end position="723"/>
    </location>
</feature>
<keyword evidence="4" id="KW-0808">Transferase</keyword>
<keyword evidence="4" id="KW-0418">Kinase</keyword>
<feature type="region of interest" description="Disordered" evidence="2">
    <location>
        <begin position="860"/>
        <end position="888"/>
    </location>
</feature>
<dbReference type="InterPro" id="IPR011993">
    <property type="entry name" value="PH-like_dom_sf"/>
</dbReference>
<feature type="compositionally biased region" description="Basic and acidic residues" evidence="2">
    <location>
        <begin position="1194"/>
        <end position="1203"/>
    </location>
</feature>
<feature type="compositionally biased region" description="Low complexity" evidence="2">
    <location>
        <begin position="1335"/>
        <end position="1350"/>
    </location>
</feature>
<dbReference type="PANTHER" id="PTHR12844:SF42">
    <property type="entry name" value="CONNECTOR ENHANCER OF KSR PROTEIN CNK"/>
    <property type="match status" value="1"/>
</dbReference>
<dbReference type="STRING" id="6573.A0A210R578"/>
<accession>A0A210R578</accession>
<feature type="compositionally biased region" description="Low complexity" evidence="2">
    <location>
        <begin position="1302"/>
        <end position="1316"/>
    </location>
</feature>
<dbReference type="Pfam" id="PF00169">
    <property type="entry name" value="PH"/>
    <property type="match status" value="2"/>
</dbReference>
<gene>
    <name evidence="4" type="ORF">KP79_PYT21569</name>
</gene>
<evidence type="ECO:0000313" key="5">
    <source>
        <dbReference type="Proteomes" id="UP000242188"/>
    </source>
</evidence>
<dbReference type="SUPFAM" id="SSF50729">
    <property type="entry name" value="PH domain-like"/>
    <property type="match status" value="3"/>
</dbReference>
<feature type="region of interest" description="Disordered" evidence="2">
    <location>
        <begin position="1071"/>
        <end position="1093"/>
    </location>
</feature>
<feature type="coiled-coil region" evidence="1">
    <location>
        <begin position="1146"/>
        <end position="1173"/>
    </location>
</feature>
<feature type="domain" description="PH" evidence="3">
    <location>
        <begin position="587"/>
        <end position="685"/>
    </location>
</feature>
<feature type="region of interest" description="Disordered" evidence="2">
    <location>
        <begin position="1276"/>
        <end position="1358"/>
    </location>
</feature>
<feature type="compositionally biased region" description="Low complexity" evidence="2">
    <location>
        <begin position="873"/>
        <end position="884"/>
    </location>
</feature>
<feature type="compositionally biased region" description="Basic residues" evidence="2">
    <location>
        <begin position="469"/>
        <end position="481"/>
    </location>
</feature>
<dbReference type="GO" id="GO:0016301">
    <property type="term" value="F:kinase activity"/>
    <property type="evidence" value="ECO:0007669"/>
    <property type="project" value="UniProtKB-KW"/>
</dbReference>
<proteinExistence type="predicted"/>